<evidence type="ECO:0000313" key="7">
    <source>
        <dbReference type="Proteomes" id="UP000652427"/>
    </source>
</evidence>
<dbReference type="NCBIfam" id="TIGR03440">
    <property type="entry name" value="egtB_TIGR03440"/>
    <property type="match status" value="1"/>
</dbReference>
<dbReference type="PANTHER" id="PTHR23150:SF36">
    <property type="entry name" value="HERCYNINE OXYGENASE"/>
    <property type="match status" value="1"/>
</dbReference>
<evidence type="ECO:0000259" key="5">
    <source>
        <dbReference type="Pfam" id="PF12867"/>
    </source>
</evidence>
<dbReference type="PANTHER" id="PTHR23150">
    <property type="entry name" value="SULFATASE MODIFYING FACTOR 1, 2"/>
    <property type="match status" value="1"/>
</dbReference>
<keyword evidence="1" id="KW-0560">Oxidoreductase</keyword>
<evidence type="ECO:0000256" key="1">
    <source>
        <dbReference type="ARBA" id="ARBA00023002"/>
    </source>
</evidence>
<feature type="domain" description="Sulfatase-modifying factor enzyme-like" evidence="4">
    <location>
        <begin position="315"/>
        <end position="388"/>
    </location>
</feature>
<dbReference type="InterPro" id="IPR005532">
    <property type="entry name" value="SUMF_dom"/>
</dbReference>
<dbReference type="InterPro" id="IPR042095">
    <property type="entry name" value="SUMF_sf"/>
</dbReference>
<organism evidence="6 7">
    <name type="scientific">Parasphingorhabdus flavimaris</name>
    <dbReference type="NCBI Taxonomy" id="266812"/>
    <lineage>
        <taxon>Bacteria</taxon>
        <taxon>Pseudomonadati</taxon>
        <taxon>Pseudomonadota</taxon>
        <taxon>Alphaproteobacteria</taxon>
        <taxon>Sphingomonadales</taxon>
        <taxon>Sphingomonadaceae</taxon>
        <taxon>Parasphingorhabdus</taxon>
    </lineage>
</organism>
<dbReference type="EMBL" id="JABWMH010000005">
    <property type="protein sequence ID" value="NVD29205.1"/>
    <property type="molecule type" value="Genomic_DNA"/>
</dbReference>
<comment type="pathway">
    <text evidence="3">Amino-acid biosynthesis; ergothioneine biosynthesis.</text>
</comment>
<protein>
    <submittedName>
        <fullName evidence="6">Ergothioneine biosynthesis protein EgtB</fullName>
    </submittedName>
</protein>
<keyword evidence="2" id="KW-0408">Iron</keyword>
<gene>
    <name evidence="6" type="ORF">HUO14_15000</name>
</gene>
<dbReference type="Gene3D" id="3.90.1580.10">
    <property type="entry name" value="paralog of FGE (formylglycine-generating enzyme)"/>
    <property type="match status" value="2"/>
</dbReference>
<reference evidence="6 7" key="1">
    <citation type="submission" date="2020-06" db="EMBL/GenBank/DDBJ databases">
        <authorList>
            <person name="Kim S.-J."/>
            <person name="Park S.-J."/>
        </authorList>
    </citation>
    <scope>NUCLEOTIDE SEQUENCE [LARGE SCALE GENOMIC DNA]</scope>
    <source>
        <strain evidence="6 7">SW-151</strain>
    </source>
</reference>
<sequence length="390" mass="43558">MPRSGELLERFRQVRTHSLRLAEGLSDADATAQSMDDASPTKWHLAHISWFFETFLLRDHVPGYRLFDEAFPYLFNSYYEAEGARHARPERGLLTRPSIDQVLAYRSHVDGAMAEAMAGFPEELLDLVELGLNHEQQHQELLLTDILHLFSRNPLKPAYSAKPTARAADPGPVQWIEGRTGIQQIGHDGPAFAFDCEGPRHDVLLNPHAIANRPVTNGEWLGFLEDGGYRDARLWLSDGWAWVQAEAIEAPLYWSRTSDQRWSEFGLSGTLDVDPSAPVKHVSHYEADAFATWAGARLPTEAEWEVAASDGLPNSGAVWEWTGSAYLPYPGFAPADGAVGEYNGKFMSGQAVLKGGSIATPPGHVRTSYRNFFYPHQRWQFCGLRLAKNI</sequence>
<comment type="caution">
    <text evidence="6">The sequence shown here is derived from an EMBL/GenBank/DDBJ whole genome shotgun (WGS) entry which is preliminary data.</text>
</comment>
<accession>A0ABX2N661</accession>
<evidence type="ECO:0000256" key="2">
    <source>
        <dbReference type="ARBA" id="ARBA00023004"/>
    </source>
</evidence>
<feature type="domain" description="Sulfatase-modifying factor enzyme-like" evidence="4">
    <location>
        <begin position="184"/>
        <end position="311"/>
    </location>
</feature>
<dbReference type="InterPro" id="IPR034660">
    <property type="entry name" value="DinB/YfiT-like"/>
</dbReference>
<name>A0ABX2N661_9SPHN</name>
<evidence type="ECO:0000259" key="4">
    <source>
        <dbReference type="Pfam" id="PF03781"/>
    </source>
</evidence>
<dbReference type="InterPro" id="IPR017806">
    <property type="entry name" value="EgtB"/>
</dbReference>
<dbReference type="InterPro" id="IPR016187">
    <property type="entry name" value="CTDL_fold"/>
</dbReference>
<dbReference type="Pfam" id="PF12867">
    <property type="entry name" value="DinB_2"/>
    <property type="match status" value="1"/>
</dbReference>
<dbReference type="InterPro" id="IPR051043">
    <property type="entry name" value="Sulfatase_Mod_Factor_Kinase"/>
</dbReference>
<evidence type="ECO:0000256" key="3">
    <source>
        <dbReference type="ARBA" id="ARBA00037882"/>
    </source>
</evidence>
<dbReference type="RefSeq" id="WP_176280855.1">
    <property type="nucleotide sequence ID" value="NZ_JABWMH010000005.1"/>
</dbReference>
<evidence type="ECO:0000313" key="6">
    <source>
        <dbReference type="EMBL" id="NVD29205.1"/>
    </source>
</evidence>
<dbReference type="Pfam" id="PF03781">
    <property type="entry name" value="FGE-sulfatase"/>
    <property type="match status" value="2"/>
</dbReference>
<dbReference type="SUPFAM" id="SSF56436">
    <property type="entry name" value="C-type lectin-like"/>
    <property type="match status" value="1"/>
</dbReference>
<proteinExistence type="predicted"/>
<keyword evidence="7" id="KW-1185">Reference proteome</keyword>
<dbReference type="SUPFAM" id="SSF109854">
    <property type="entry name" value="DinB/YfiT-like putative metalloenzymes"/>
    <property type="match status" value="1"/>
</dbReference>
<feature type="domain" description="DinB-like" evidence="5">
    <location>
        <begin position="11"/>
        <end position="140"/>
    </location>
</feature>
<dbReference type="InterPro" id="IPR024775">
    <property type="entry name" value="DinB-like"/>
</dbReference>
<dbReference type="Proteomes" id="UP000652427">
    <property type="component" value="Unassembled WGS sequence"/>
</dbReference>